<protein>
    <recommendedName>
        <fullName evidence="2">Heterokaryon incompatibility domain-containing protein</fullName>
    </recommendedName>
</protein>
<gene>
    <name evidence="3" type="ORF">L207DRAFT_633169</name>
</gene>
<evidence type="ECO:0000313" key="4">
    <source>
        <dbReference type="Proteomes" id="UP000235786"/>
    </source>
</evidence>
<sequence>MANASSKARRVAFERSSSEIAEAPEIEKAVVLRSDGAPKNLIVALERLALANRPASEFDNFYTPENKEFYSKTPYYKLDETRREIRLLKVYPEKKLYDQHMIDHPEWNREPSHILYPYDPRKREPTIACELVDTTPLSRVDGTYHALSYCAGSPKNVKSILVNGILFNAFANLEHAINCTLEFWNSKNPGTDLLLWVDQICINQDDQVERSSQVRLMQDIYRRSQDAIICISIYTPPTVNRYYQPNPEPPEKATWLQYGLHSRGSASGLSPFQDIDLFVRESIKSKNVEALADMPSCFNSLYTFLSSPWWSRAWIYQEFIMAPRAFFVFKSDAVCTVSWAELSLMFEGVVKLKEKTLNDLTLVIPEWIKARREEEQTENALGEEEKARLMLEWNMKTKEPTLKQIEELTSQMSSLKPLLEKADKERNKLLHTGKTRRKFAEEYRKYQREVQIIDDKLISLRKRLAEDIPNPRQKQLEDLRNTLRALSKAQDSVEKVQKLLPKLRSSMEPVDSLRKGKSTRRRVFGLKEVLDHSRRCQASDPRDKIYAFLGLADKGYNIVPNYSWENTIVHLLLHTALKIIAFEGSLDILEHVRHGREKLGHLLPSWVPDWTSNDSQLFADQFEERVTQIRNKDGNNEQFQASGNEAAKPKFLKDQSDECILDMKVNANFVEALEDMEGSPYDESALQTFLTPSGLRVHTSQVAACGDEVWIIYGARFPMVLRAEHGTRYSFISQALICESNEKISDIMFGSRMVELEAKSITIV</sequence>
<dbReference type="OrthoDB" id="3477286at2759"/>
<keyword evidence="1" id="KW-0175">Coiled coil</keyword>
<dbReference type="AlphaFoldDB" id="A0A2J6RTM1"/>
<reference evidence="3 4" key="1">
    <citation type="submission" date="2016-04" db="EMBL/GenBank/DDBJ databases">
        <title>A degradative enzymes factory behind the ericoid mycorrhizal symbiosis.</title>
        <authorList>
            <consortium name="DOE Joint Genome Institute"/>
            <person name="Martino E."/>
            <person name="Morin E."/>
            <person name="Grelet G."/>
            <person name="Kuo A."/>
            <person name="Kohler A."/>
            <person name="Daghino S."/>
            <person name="Barry K."/>
            <person name="Choi C."/>
            <person name="Cichocki N."/>
            <person name="Clum A."/>
            <person name="Copeland A."/>
            <person name="Hainaut M."/>
            <person name="Haridas S."/>
            <person name="Labutti K."/>
            <person name="Lindquist E."/>
            <person name="Lipzen A."/>
            <person name="Khouja H.-R."/>
            <person name="Murat C."/>
            <person name="Ohm R."/>
            <person name="Olson A."/>
            <person name="Spatafora J."/>
            <person name="Veneault-Fourrey C."/>
            <person name="Henrissat B."/>
            <person name="Grigoriev I."/>
            <person name="Martin F."/>
            <person name="Perotto S."/>
        </authorList>
    </citation>
    <scope>NUCLEOTIDE SEQUENCE [LARGE SCALE GENOMIC DNA]</scope>
    <source>
        <strain evidence="3 4">F</strain>
    </source>
</reference>
<dbReference type="Pfam" id="PF06985">
    <property type="entry name" value="HET"/>
    <property type="match status" value="1"/>
</dbReference>
<organism evidence="3 4">
    <name type="scientific">Hyaloscypha variabilis (strain UAMH 11265 / GT02V1 / F)</name>
    <name type="common">Meliniomyces variabilis</name>
    <dbReference type="NCBI Taxonomy" id="1149755"/>
    <lineage>
        <taxon>Eukaryota</taxon>
        <taxon>Fungi</taxon>
        <taxon>Dikarya</taxon>
        <taxon>Ascomycota</taxon>
        <taxon>Pezizomycotina</taxon>
        <taxon>Leotiomycetes</taxon>
        <taxon>Helotiales</taxon>
        <taxon>Hyaloscyphaceae</taxon>
        <taxon>Hyaloscypha</taxon>
        <taxon>Hyaloscypha variabilis</taxon>
    </lineage>
</organism>
<keyword evidence="4" id="KW-1185">Reference proteome</keyword>
<dbReference type="InterPro" id="IPR052895">
    <property type="entry name" value="HetReg/Transcr_Mod"/>
</dbReference>
<name>A0A2J6RTM1_HYAVF</name>
<dbReference type="Proteomes" id="UP000235786">
    <property type="component" value="Unassembled WGS sequence"/>
</dbReference>
<dbReference type="PANTHER" id="PTHR24148">
    <property type="entry name" value="ANKYRIN REPEAT DOMAIN-CONTAINING PROTEIN 39 HOMOLOG-RELATED"/>
    <property type="match status" value="1"/>
</dbReference>
<evidence type="ECO:0000259" key="2">
    <source>
        <dbReference type="Pfam" id="PF06985"/>
    </source>
</evidence>
<proteinExistence type="predicted"/>
<dbReference type="PANTHER" id="PTHR24148:SF73">
    <property type="entry name" value="HET DOMAIN PROTEIN (AFU_ORTHOLOGUE AFUA_8G01020)"/>
    <property type="match status" value="1"/>
</dbReference>
<accession>A0A2J6RTM1</accession>
<dbReference type="InterPro" id="IPR010730">
    <property type="entry name" value="HET"/>
</dbReference>
<dbReference type="EMBL" id="KZ613944">
    <property type="protein sequence ID" value="PMD41868.1"/>
    <property type="molecule type" value="Genomic_DNA"/>
</dbReference>
<dbReference type="STRING" id="1149755.A0A2J6RTM1"/>
<feature type="coiled-coil region" evidence="1">
    <location>
        <begin position="443"/>
        <end position="496"/>
    </location>
</feature>
<evidence type="ECO:0000313" key="3">
    <source>
        <dbReference type="EMBL" id="PMD41868.1"/>
    </source>
</evidence>
<feature type="domain" description="Heterokaryon incompatibility" evidence="2">
    <location>
        <begin position="144"/>
        <end position="318"/>
    </location>
</feature>
<evidence type="ECO:0000256" key="1">
    <source>
        <dbReference type="SAM" id="Coils"/>
    </source>
</evidence>